<dbReference type="OrthoDB" id="431454at2759"/>
<dbReference type="Pfam" id="PF00069">
    <property type="entry name" value="Pkinase"/>
    <property type="match status" value="1"/>
</dbReference>
<sequence length="460" mass="50633">SIAWLVFPWEDNGNLREFLRSGTWEIPERVSLIRDVAFGLEYLHSRQPPVCHGDLKSLNILVNSSNRAVITDFGSARILRQTQELNADPSTRLAASASTTFPKNNEPLQFTVTASETALTLTGPACSLRWAPPEVLNGEALGLAGDILALGWIAWESCWKPEPKERPSATECLKTLRWIPKAIPTTKGGEGSKLRSVVLLQQIGEMHRLQNRHAEASKMYEEALSIARYTGDQTTVADLLVLSAQNQLGQSHYAKAETPLTAALTIFKKLGRDLGRANALRVLGEVQRSQRKYVEAEASFTEALAIYKRIGDDGGQANTLRGLGDAQQVQSKDVEAESTFIQALAIYESIGDKLGQANALRGLGDVRQARSEYLEAETAYTQALAIYEGIGNDLGRVTAALGLSRIRFHQARYPEAKALINDTAGISERLNYRWGMETSEMLLKQILEAESRSVELELSP</sequence>
<dbReference type="SMART" id="SM00220">
    <property type="entry name" value="S_TKc"/>
    <property type="match status" value="1"/>
</dbReference>
<dbReference type="PANTHER" id="PTHR10098">
    <property type="entry name" value="RAPSYN-RELATED"/>
    <property type="match status" value="1"/>
</dbReference>
<keyword evidence="3" id="KW-1185">Reference proteome</keyword>
<dbReference type="AlphaFoldDB" id="A0A0C3PVM9"/>
<feature type="domain" description="Protein kinase" evidence="1">
    <location>
        <begin position="1"/>
        <end position="248"/>
    </location>
</feature>
<dbReference type="Gene3D" id="1.25.40.10">
    <property type="entry name" value="Tetratricopeptide repeat domain"/>
    <property type="match status" value="1"/>
</dbReference>
<protein>
    <recommendedName>
        <fullName evidence="1">Protein kinase domain-containing protein</fullName>
    </recommendedName>
</protein>
<dbReference type="PROSITE" id="PS00108">
    <property type="entry name" value="PROTEIN_KINASE_ST"/>
    <property type="match status" value="1"/>
</dbReference>
<reference evidence="2 3" key="1">
    <citation type="submission" date="2014-04" db="EMBL/GenBank/DDBJ databases">
        <authorList>
            <consortium name="DOE Joint Genome Institute"/>
            <person name="Kuo A."/>
            <person name="Girlanda M."/>
            <person name="Perotto S."/>
            <person name="Kohler A."/>
            <person name="Nagy L.G."/>
            <person name="Floudas D."/>
            <person name="Copeland A."/>
            <person name="Barry K.W."/>
            <person name="Cichocki N."/>
            <person name="Veneault-Fourrey C."/>
            <person name="LaButti K."/>
            <person name="Lindquist E.A."/>
            <person name="Lipzen A."/>
            <person name="Lundell T."/>
            <person name="Morin E."/>
            <person name="Murat C."/>
            <person name="Sun H."/>
            <person name="Tunlid A."/>
            <person name="Henrissat B."/>
            <person name="Grigoriev I.V."/>
            <person name="Hibbett D.S."/>
            <person name="Martin F."/>
            <person name="Nordberg H.P."/>
            <person name="Cantor M.N."/>
            <person name="Hua S.X."/>
        </authorList>
    </citation>
    <scope>NUCLEOTIDE SEQUENCE [LARGE SCALE GENOMIC DNA]</scope>
    <source>
        <strain evidence="2 3">MUT 4182</strain>
    </source>
</reference>
<dbReference type="CDD" id="cd00180">
    <property type="entry name" value="PKc"/>
    <property type="match status" value="1"/>
</dbReference>
<dbReference type="EMBL" id="KN823245">
    <property type="protein sequence ID" value="KIO19025.1"/>
    <property type="molecule type" value="Genomic_DNA"/>
</dbReference>
<evidence type="ECO:0000259" key="1">
    <source>
        <dbReference type="PROSITE" id="PS50011"/>
    </source>
</evidence>
<dbReference type="HOGENOM" id="CLU_000288_7_37_1"/>
<proteinExistence type="predicted"/>
<dbReference type="PANTHER" id="PTHR10098:SF106">
    <property type="entry name" value="TETRATRICOPEPTIDE REPEAT PROTEIN 28-LIKE PROTEIN"/>
    <property type="match status" value="1"/>
</dbReference>
<name>A0A0C3PVM9_9AGAM</name>
<dbReference type="InterPro" id="IPR000719">
    <property type="entry name" value="Prot_kinase_dom"/>
</dbReference>
<dbReference type="Gene3D" id="1.10.510.10">
    <property type="entry name" value="Transferase(Phosphotransferase) domain 1"/>
    <property type="match status" value="1"/>
</dbReference>
<gene>
    <name evidence="2" type="ORF">M407DRAFT_31309</name>
</gene>
<dbReference type="SMART" id="SM00028">
    <property type="entry name" value="TPR"/>
    <property type="match status" value="4"/>
</dbReference>
<dbReference type="GO" id="GO:0005524">
    <property type="term" value="F:ATP binding"/>
    <property type="evidence" value="ECO:0007669"/>
    <property type="project" value="InterPro"/>
</dbReference>
<organism evidence="2 3">
    <name type="scientific">Tulasnella calospora MUT 4182</name>
    <dbReference type="NCBI Taxonomy" id="1051891"/>
    <lineage>
        <taxon>Eukaryota</taxon>
        <taxon>Fungi</taxon>
        <taxon>Dikarya</taxon>
        <taxon>Basidiomycota</taxon>
        <taxon>Agaricomycotina</taxon>
        <taxon>Agaricomycetes</taxon>
        <taxon>Cantharellales</taxon>
        <taxon>Tulasnellaceae</taxon>
        <taxon>Tulasnella</taxon>
    </lineage>
</organism>
<feature type="non-terminal residue" evidence="2">
    <location>
        <position position="1"/>
    </location>
</feature>
<dbReference type="Pfam" id="PF13176">
    <property type="entry name" value="TPR_7"/>
    <property type="match status" value="1"/>
</dbReference>
<reference evidence="3" key="2">
    <citation type="submission" date="2015-01" db="EMBL/GenBank/DDBJ databases">
        <title>Evolutionary Origins and Diversification of the Mycorrhizal Mutualists.</title>
        <authorList>
            <consortium name="DOE Joint Genome Institute"/>
            <consortium name="Mycorrhizal Genomics Consortium"/>
            <person name="Kohler A."/>
            <person name="Kuo A."/>
            <person name="Nagy L.G."/>
            <person name="Floudas D."/>
            <person name="Copeland A."/>
            <person name="Barry K.W."/>
            <person name="Cichocki N."/>
            <person name="Veneault-Fourrey C."/>
            <person name="LaButti K."/>
            <person name="Lindquist E.A."/>
            <person name="Lipzen A."/>
            <person name="Lundell T."/>
            <person name="Morin E."/>
            <person name="Murat C."/>
            <person name="Riley R."/>
            <person name="Ohm R."/>
            <person name="Sun H."/>
            <person name="Tunlid A."/>
            <person name="Henrissat B."/>
            <person name="Grigoriev I.V."/>
            <person name="Hibbett D.S."/>
            <person name="Martin F."/>
        </authorList>
    </citation>
    <scope>NUCLEOTIDE SEQUENCE [LARGE SCALE GENOMIC DNA]</scope>
    <source>
        <strain evidence="3">MUT 4182</strain>
    </source>
</reference>
<evidence type="ECO:0000313" key="3">
    <source>
        <dbReference type="Proteomes" id="UP000054248"/>
    </source>
</evidence>
<dbReference type="PROSITE" id="PS50011">
    <property type="entry name" value="PROTEIN_KINASE_DOM"/>
    <property type="match status" value="1"/>
</dbReference>
<evidence type="ECO:0000313" key="2">
    <source>
        <dbReference type="EMBL" id="KIO19025.1"/>
    </source>
</evidence>
<accession>A0A0C3PVM9</accession>
<dbReference type="GO" id="GO:0004672">
    <property type="term" value="F:protein kinase activity"/>
    <property type="evidence" value="ECO:0007669"/>
    <property type="project" value="InterPro"/>
</dbReference>
<dbReference type="InterPro" id="IPR011990">
    <property type="entry name" value="TPR-like_helical_dom_sf"/>
</dbReference>
<dbReference type="InterPro" id="IPR019734">
    <property type="entry name" value="TPR_rpt"/>
</dbReference>
<dbReference type="Proteomes" id="UP000054248">
    <property type="component" value="Unassembled WGS sequence"/>
</dbReference>
<dbReference type="InterPro" id="IPR011009">
    <property type="entry name" value="Kinase-like_dom_sf"/>
</dbReference>
<dbReference type="InterPro" id="IPR008271">
    <property type="entry name" value="Ser/Thr_kinase_AS"/>
</dbReference>
<dbReference type="Pfam" id="PF13424">
    <property type="entry name" value="TPR_12"/>
    <property type="match status" value="2"/>
</dbReference>
<dbReference type="SUPFAM" id="SSF48452">
    <property type="entry name" value="TPR-like"/>
    <property type="match status" value="2"/>
</dbReference>
<dbReference type="SUPFAM" id="SSF56112">
    <property type="entry name" value="Protein kinase-like (PK-like)"/>
    <property type="match status" value="1"/>
</dbReference>